<dbReference type="PROSITE" id="PS51684">
    <property type="entry name" value="SAM_MT_TRM5_TYW2"/>
    <property type="match status" value="1"/>
</dbReference>
<reference evidence="12 13" key="1">
    <citation type="submission" date="2016-10" db="EMBL/GenBank/DDBJ databases">
        <title>Reductive evolution of mitochondrial metabolism and differential evolution of invasion-related proteins in Cryptosporidium.</title>
        <authorList>
            <person name="Liu S."/>
            <person name="Roellig D.M."/>
            <person name="Guo Y."/>
            <person name="Li N."/>
            <person name="Frace M.A."/>
            <person name="Tang K."/>
            <person name="Zhang L."/>
            <person name="Feng Y."/>
            <person name="Xiao L."/>
        </authorList>
    </citation>
    <scope>NUCLEOTIDE SEQUENCE [LARGE SCALE GENOMIC DNA]</scope>
    <source>
        <strain evidence="12">30847</strain>
    </source>
</reference>
<evidence type="ECO:0000313" key="12">
    <source>
        <dbReference type="EMBL" id="OII71057.1"/>
    </source>
</evidence>
<keyword evidence="4 10" id="KW-0808">Transferase</keyword>
<dbReference type="GO" id="GO:0002939">
    <property type="term" value="P:tRNA N1-guanine methylation"/>
    <property type="evidence" value="ECO:0007669"/>
    <property type="project" value="TreeGrafter"/>
</dbReference>
<dbReference type="SUPFAM" id="SSF53335">
    <property type="entry name" value="S-adenosyl-L-methionine-dependent methyltransferases"/>
    <property type="match status" value="1"/>
</dbReference>
<dbReference type="GO" id="GO:0070901">
    <property type="term" value="P:mitochondrial tRNA methylation"/>
    <property type="evidence" value="ECO:0007669"/>
    <property type="project" value="UniProtKB-ARBA"/>
</dbReference>
<evidence type="ECO:0000256" key="4">
    <source>
        <dbReference type="ARBA" id="ARBA00022679"/>
    </source>
</evidence>
<dbReference type="PANTHER" id="PTHR23245:SF36">
    <property type="entry name" value="TRNA (GUANINE(37)-N1)-METHYLTRANSFERASE"/>
    <property type="match status" value="1"/>
</dbReference>
<proteinExistence type="inferred from homology"/>
<evidence type="ECO:0000256" key="6">
    <source>
        <dbReference type="ARBA" id="ARBA00022694"/>
    </source>
</evidence>
<dbReference type="Gene3D" id="3.40.50.150">
    <property type="entry name" value="Vaccinia Virus protein VP39"/>
    <property type="match status" value="1"/>
</dbReference>
<evidence type="ECO:0000313" key="13">
    <source>
        <dbReference type="Proteomes" id="UP000186804"/>
    </source>
</evidence>
<comment type="similarity">
    <text evidence="10">Belongs to the TRM5 / TYW2 family.</text>
</comment>
<comment type="subcellular location">
    <subcellularLocation>
        <location evidence="10">Mitochondrion matrix</location>
    </subcellularLocation>
    <subcellularLocation>
        <location evidence="10">Nucleus</location>
    </subcellularLocation>
    <subcellularLocation>
        <location evidence="10">Cytoplasm</location>
    </subcellularLocation>
    <text evidence="10">Predominantly in the mitochondria and in the nucleus.</text>
</comment>
<dbReference type="AlphaFoldDB" id="A0A1J4MA07"/>
<comment type="subunit">
    <text evidence="10">Monomer.</text>
</comment>
<comment type="function">
    <text evidence="10">Specifically methylates the N1 position of guanosine-37 in various cytoplasmic and mitochondrial tRNAs. Methylation is not dependent on the nature of the nucleoside 5' of the target nucleoside. This is the first step in the biosynthesis of wybutosine (yW), a modified base adjacent to the anticodon of tRNAs and required for accurate decoding.</text>
</comment>
<dbReference type="GO" id="GO:0052906">
    <property type="term" value="F:tRNA (guanine(37)-N1)-methyltransferase activity"/>
    <property type="evidence" value="ECO:0007669"/>
    <property type="project" value="UniProtKB-UniRule"/>
</dbReference>
<feature type="binding site" evidence="10">
    <location>
        <begin position="287"/>
        <end position="288"/>
    </location>
    <ligand>
        <name>S-adenosyl-L-methionine</name>
        <dbReference type="ChEBI" id="CHEBI:59789"/>
    </ligand>
</feature>
<evidence type="ECO:0000256" key="1">
    <source>
        <dbReference type="ARBA" id="ARBA00009775"/>
    </source>
</evidence>
<evidence type="ECO:0000256" key="2">
    <source>
        <dbReference type="ARBA" id="ARBA00022490"/>
    </source>
</evidence>
<comment type="similarity">
    <text evidence="1">Belongs to the class I-like SAM-binding methyltransferase superfamily. TRM5/TYW2 family.</text>
</comment>
<dbReference type="Proteomes" id="UP000186804">
    <property type="component" value="Unassembled WGS sequence"/>
</dbReference>
<keyword evidence="7 10" id="KW-0496">Mitochondrion</keyword>
<feature type="binding site" evidence="10">
    <location>
        <begin position="316"/>
        <end position="317"/>
    </location>
    <ligand>
        <name>S-adenosyl-L-methionine</name>
        <dbReference type="ChEBI" id="CHEBI:59789"/>
    </ligand>
</feature>
<name>A0A1J4MA07_9CRYT</name>
<feature type="binding site" evidence="10">
    <location>
        <position position="353"/>
    </location>
    <ligand>
        <name>S-adenosyl-L-methionine</name>
        <dbReference type="ChEBI" id="CHEBI:59789"/>
    </ligand>
</feature>
<evidence type="ECO:0000259" key="11">
    <source>
        <dbReference type="PROSITE" id="PS51684"/>
    </source>
</evidence>
<keyword evidence="13" id="KW-1185">Reference proteome</keyword>
<keyword evidence="8 10" id="KW-0539">Nucleus</keyword>
<keyword evidence="3 10" id="KW-0489">Methyltransferase</keyword>
<dbReference type="EMBL" id="LRBS01000125">
    <property type="protein sequence ID" value="OII71057.1"/>
    <property type="molecule type" value="Genomic_DNA"/>
</dbReference>
<dbReference type="InterPro" id="IPR029063">
    <property type="entry name" value="SAM-dependent_MTases_sf"/>
</dbReference>
<dbReference type="InterPro" id="IPR056743">
    <property type="entry name" value="TRM5-TYW2-like_MTfase"/>
</dbReference>
<feature type="binding site" evidence="10">
    <location>
        <position position="248"/>
    </location>
    <ligand>
        <name>S-adenosyl-L-methionine</name>
        <dbReference type="ChEBI" id="CHEBI:59789"/>
    </ligand>
</feature>
<dbReference type="OrthoDB" id="408788at2759"/>
<evidence type="ECO:0000256" key="5">
    <source>
        <dbReference type="ARBA" id="ARBA00022691"/>
    </source>
</evidence>
<dbReference type="Gene3D" id="3.30.300.110">
    <property type="entry name" value="Met-10+ protein-like domains"/>
    <property type="match status" value="1"/>
</dbReference>
<dbReference type="GO" id="GO:0005759">
    <property type="term" value="C:mitochondrial matrix"/>
    <property type="evidence" value="ECO:0007669"/>
    <property type="project" value="UniProtKB-SubCell"/>
</dbReference>
<dbReference type="InterPro" id="IPR025792">
    <property type="entry name" value="tRNA_Gua_MeTrfase_euk"/>
</dbReference>
<protein>
    <recommendedName>
        <fullName evidence="10">tRNA (guanine(37)-N1)-methyltransferase</fullName>
        <ecNumber evidence="10">2.1.1.228</ecNumber>
    </recommendedName>
    <alternativeName>
        <fullName evidence="10">M1G-methyltransferase</fullName>
    </alternativeName>
    <alternativeName>
        <fullName evidence="10">tRNA [GM37] methyltransferase</fullName>
    </alternativeName>
    <alternativeName>
        <fullName evidence="10">tRNA methyltransferase 5 homolog</fullName>
    </alternativeName>
</protein>
<comment type="catalytic activity">
    <reaction evidence="9 10">
        <text>guanosine(37) in tRNA + S-adenosyl-L-methionine = N(1)-methylguanosine(37) in tRNA + S-adenosyl-L-homocysteine + H(+)</text>
        <dbReference type="Rhea" id="RHEA:36899"/>
        <dbReference type="Rhea" id="RHEA-COMP:10145"/>
        <dbReference type="Rhea" id="RHEA-COMP:10147"/>
        <dbReference type="ChEBI" id="CHEBI:15378"/>
        <dbReference type="ChEBI" id="CHEBI:57856"/>
        <dbReference type="ChEBI" id="CHEBI:59789"/>
        <dbReference type="ChEBI" id="CHEBI:73542"/>
        <dbReference type="ChEBI" id="CHEBI:74269"/>
        <dbReference type="EC" id="2.1.1.228"/>
    </reaction>
</comment>
<feature type="domain" description="SAM-dependent methyltransferase TRM5/TYW2-type" evidence="11">
    <location>
        <begin position="159"/>
        <end position="455"/>
    </location>
</feature>
<dbReference type="RefSeq" id="XP_067066426.1">
    <property type="nucleotide sequence ID" value="XM_067212129.1"/>
</dbReference>
<dbReference type="GO" id="GO:0005634">
    <property type="term" value="C:nucleus"/>
    <property type="evidence" value="ECO:0007669"/>
    <property type="project" value="UniProtKB-SubCell"/>
</dbReference>
<evidence type="ECO:0000256" key="10">
    <source>
        <dbReference type="HAMAP-Rule" id="MF_03152"/>
    </source>
</evidence>
<dbReference type="CDD" id="cd02440">
    <property type="entry name" value="AdoMet_MTases"/>
    <property type="match status" value="1"/>
</dbReference>
<comment type="caution">
    <text evidence="12">The sequence shown here is derived from an EMBL/GenBank/DDBJ whole genome shotgun (WGS) entry which is preliminary data.</text>
</comment>
<evidence type="ECO:0000256" key="3">
    <source>
        <dbReference type="ARBA" id="ARBA00022603"/>
    </source>
</evidence>
<sequence>MTDIKDLNTSSIFKIYKIGCIKVRKQDCDNLVKLLKQDGILLKISHISPVIRESIDKEDKFRTIYLAQSVLHNLHCNKKTKLVYDQETIKPELIADNLVQVFDSGEILIGLPLKLVNTLSKLEFVQYDIIDLKIEYDRLSYIECLKQCIPEDIEITSSFETVGHIAHLNLNNNAYPYRYIIGKVLLDKNPGIKTVVTKVGNIENTYRTYPLEVVAGGRNLKAKVKEQGILYNVNIDEVYWNSRLSCERQRIVNIIPSYSFVVDLTCGVGAFTLPLLKISNCLVYSNDLNPSAIKLLELNIFENKLDRSRVVISQRDAKSCIENLLDLKLDISKLFNIQINDKIQPLVSYWICNLPEHSLDILSQFATYKLSLGKRSEVDESIQQVQQIIVVKCYFHFYCFSRSLEPFSDISSRIKENLKCEEDDETFYPINLSIYNVRNVAPDKTMYCAEFYINIPIVRDVAS</sequence>
<keyword evidence="5 10" id="KW-0949">S-adenosyl-L-methionine</keyword>
<dbReference type="FunFam" id="3.30.300.110:FF:000001">
    <property type="entry name" value="tRNA (guanine(37)-N1)-methyltransferase"/>
    <property type="match status" value="1"/>
</dbReference>
<dbReference type="HAMAP" id="MF_03152">
    <property type="entry name" value="TRM5"/>
    <property type="match status" value="1"/>
</dbReference>
<dbReference type="InterPro" id="IPR056744">
    <property type="entry name" value="TRM5/TYW2-like_N"/>
</dbReference>
<gene>
    <name evidence="12" type="ORF">cand_018960</name>
</gene>
<keyword evidence="6 10" id="KW-0819">tRNA processing</keyword>
<dbReference type="InterPro" id="IPR030382">
    <property type="entry name" value="MeTrfase_TRM5/TYW2"/>
</dbReference>
<evidence type="ECO:0000256" key="7">
    <source>
        <dbReference type="ARBA" id="ARBA00023128"/>
    </source>
</evidence>
<dbReference type="PANTHER" id="PTHR23245">
    <property type="entry name" value="TRNA METHYLTRANSFERASE"/>
    <property type="match status" value="1"/>
</dbReference>
<organism evidence="12 13">
    <name type="scientific">Cryptosporidium andersoni</name>
    <dbReference type="NCBI Taxonomy" id="117008"/>
    <lineage>
        <taxon>Eukaryota</taxon>
        <taxon>Sar</taxon>
        <taxon>Alveolata</taxon>
        <taxon>Apicomplexa</taxon>
        <taxon>Conoidasida</taxon>
        <taxon>Coccidia</taxon>
        <taxon>Eucoccidiorida</taxon>
        <taxon>Eimeriorina</taxon>
        <taxon>Cryptosporidiidae</taxon>
        <taxon>Cryptosporidium</taxon>
    </lineage>
</organism>
<dbReference type="VEuPathDB" id="CryptoDB:cand_018960"/>
<evidence type="ECO:0000256" key="8">
    <source>
        <dbReference type="ARBA" id="ARBA00023242"/>
    </source>
</evidence>
<dbReference type="Pfam" id="PF02475">
    <property type="entry name" value="TRM5-TYW2_MTfase"/>
    <property type="match status" value="1"/>
</dbReference>
<accession>A0A1J4MA07</accession>
<dbReference type="EC" id="2.1.1.228" evidence="10"/>
<evidence type="ECO:0000256" key="9">
    <source>
        <dbReference type="ARBA" id="ARBA00047783"/>
    </source>
</evidence>
<dbReference type="GeneID" id="92366081"/>
<keyword evidence="2 10" id="KW-0963">Cytoplasm</keyword>
<dbReference type="Pfam" id="PF25133">
    <property type="entry name" value="TYW2_N_2"/>
    <property type="match status" value="1"/>
</dbReference>